<dbReference type="OrthoDB" id="17881at10239"/>
<keyword evidence="2" id="KW-1185">Reference proteome</keyword>
<protein>
    <submittedName>
        <fullName evidence="1">Uncharacterized protein</fullName>
    </submittedName>
</protein>
<dbReference type="EMBL" id="HM452126">
    <property type="protein sequence ID" value="ADM79873.1"/>
    <property type="molecule type" value="Genomic_DNA"/>
</dbReference>
<dbReference type="RefSeq" id="YP_003969319.1">
    <property type="nucleotide sequence ID" value="NC_014636.1"/>
</dbReference>
<reference evidence="1 2" key="1">
    <citation type="journal article" date="2012" name="Vet. Microbiol.">
        <title>Complete genome sequence and characterization of a broad-host range T4-like bacteriophage phiAS5 infecting Aeromonas salmonicida subsp. salmonicida.</title>
        <authorList>
            <person name="Kim J.H."/>
            <person name="Son J.S."/>
            <person name="Choi Y.J."/>
            <person name="Choresca C.H.Jr."/>
            <person name="Shin S.P."/>
            <person name="Han J.E."/>
            <person name="Jun J.W."/>
            <person name="Park S.C."/>
        </authorList>
    </citation>
    <scope>NUCLEOTIDE SEQUENCE [LARGE SCALE GENOMIC DNA]</scope>
</reference>
<accession>E1A2C7</accession>
<organism evidence="1 2">
    <name type="scientific">Aeromonas phage phiAS5</name>
    <dbReference type="NCBI Taxonomy" id="879630"/>
    <lineage>
        <taxon>Viruses</taxon>
        <taxon>Duplodnaviria</taxon>
        <taxon>Heunggongvirae</taxon>
        <taxon>Uroviricota</taxon>
        <taxon>Caudoviricetes</taxon>
        <taxon>Pantevenvirales</taxon>
        <taxon>Straboviridae</taxon>
        <taxon>Chrysonvirus</taxon>
        <taxon>Chrysonvirus as5</taxon>
    </lineage>
</organism>
<sequence length="142" mass="16742">MSINYNDRKQWYHNYPILESNSDNGYKHHRAGAFAIHKGNEGFKFYIIRAVNLQQVTQHGRTYTKNLAYVQLVQCPGREIVNTPTRKRVTERYFNELYIIDTDKFIENEARVFTEMMELAKLRLSEVDTIDKIAQKHGDITV</sequence>
<dbReference type="KEGG" id="vg:9861437"/>
<dbReference type="GeneID" id="9861437"/>
<dbReference type="Proteomes" id="UP000002236">
    <property type="component" value="Segment"/>
</dbReference>
<name>E1A2C7_9CAUD</name>
<evidence type="ECO:0000313" key="1">
    <source>
        <dbReference type="EMBL" id="ADM79873.1"/>
    </source>
</evidence>
<evidence type="ECO:0000313" key="2">
    <source>
        <dbReference type="Proteomes" id="UP000002236"/>
    </source>
</evidence>
<proteinExistence type="predicted"/>
<gene>
    <name evidence="1" type="ORF">phiAS5_ORF0030</name>
</gene>